<proteinExistence type="predicted"/>
<evidence type="ECO:0000313" key="3">
    <source>
        <dbReference type="Proteomes" id="UP000239917"/>
    </source>
</evidence>
<gene>
    <name evidence="2" type="ORF">KEHDKFFH_19305</name>
</gene>
<dbReference type="PANTHER" id="PTHR11102:SF160">
    <property type="entry name" value="ERAD-ASSOCIATED E3 UBIQUITIN-PROTEIN LIGASE COMPONENT HRD3"/>
    <property type="match status" value="1"/>
</dbReference>
<feature type="signal peptide" evidence="1">
    <location>
        <begin position="1"/>
        <end position="19"/>
    </location>
</feature>
<dbReference type="Pfam" id="PF08238">
    <property type="entry name" value="Sel1"/>
    <property type="match status" value="2"/>
</dbReference>
<evidence type="ECO:0000256" key="1">
    <source>
        <dbReference type="SAM" id="SignalP"/>
    </source>
</evidence>
<accession>A0A2S5Z5J7</accession>
<dbReference type="SUPFAM" id="SSF81901">
    <property type="entry name" value="HCP-like"/>
    <property type="match status" value="1"/>
</dbReference>
<dbReference type="InterPro" id="IPR011990">
    <property type="entry name" value="TPR-like_helical_dom_sf"/>
</dbReference>
<dbReference type="InterPro" id="IPR050767">
    <property type="entry name" value="Sel1_AlgK"/>
</dbReference>
<dbReference type="AlphaFoldDB" id="A0A2S5Z5J7"/>
<keyword evidence="1" id="KW-0732">Signal</keyword>
<dbReference type="InterPro" id="IPR006597">
    <property type="entry name" value="Sel1-like"/>
</dbReference>
<dbReference type="SMART" id="SM00671">
    <property type="entry name" value="SEL1"/>
    <property type="match status" value="2"/>
</dbReference>
<evidence type="ECO:0000313" key="2">
    <source>
        <dbReference type="EMBL" id="PPI82522.1"/>
    </source>
</evidence>
<protein>
    <submittedName>
        <fullName evidence="2">Sel1 repeat family protein</fullName>
    </submittedName>
</protein>
<sequence>MAIRALAVCLLLSGSAARAADNEYGDQDQVARDMIRVLNAYVVYKMGQYESAFDQYLALAEEGSRQGMLNVANMYAQGQGVEKSQEKAFQWYLRAAESGDSISMVEVAEAYDQGVGTGVNKDEAMGWYRKAAKAGNNDARWMLGKRLYDQGRNAEGLCLISAAAESGQPTAHKFLVGLAESEPASRYREPEDCPEVNGW</sequence>
<dbReference type="OrthoDB" id="5886447at2"/>
<reference evidence="2 3" key="1">
    <citation type="submission" date="2018-01" db="EMBL/GenBank/DDBJ databases">
        <title>Complete genome sequences of the type strains of Marinobacter flavimaris and Marinobacter maroccanus.</title>
        <authorList>
            <person name="Palau M."/>
            <person name="Boujida N."/>
            <person name="Manresa A."/>
            <person name="Minana-Galbis D."/>
        </authorList>
    </citation>
    <scope>NUCLEOTIDE SEQUENCE [LARGE SCALE GENOMIC DNA]</scope>
    <source>
        <strain evidence="2 3">N4</strain>
    </source>
</reference>
<name>A0A2S5Z5J7_9GAMM</name>
<keyword evidence="3" id="KW-1185">Reference proteome</keyword>
<comment type="caution">
    <text evidence="2">The sequence shown here is derived from an EMBL/GenBank/DDBJ whole genome shotgun (WGS) entry which is preliminary data.</text>
</comment>
<feature type="chain" id="PRO_5015771014" evidence="1">
    <location>
        <begin position="20"/>
        <end position="199"/>
    </location>
</feature>
<dbReference type="PANTHER" id="PTHR11102">
    <property type="entry name" value="SEL-1-LIKE PROTEIN"/>
    <property type="match status" value="1"/>
</dbReference>
<dbReference type="EMBL" id="PSSX01000027">
    <property type="protein sequence ID" value="PPI82522.1"/>
    <property type="molecule type" value="Genomic_DNA"/>
</dbReference>
<dbReference type="Proteomes" id="UP000239917">
    <property type="component" value="Unassembled WGS sequence"/>
</dbReference>
<organism evidence="2 3">
    <name type="scientific">Marinobacter maroccanus</name>
    <dbReference type="NCBI Taxonomy" id="2055143"/>
    <lineage>
        <taxon>Bacteria</taxon>
        <taxon>Pseudomonadati</taxon>
        <taxon>Pseudomonadota</taxon>
        <taxon>Gammaproteobacteria</taxon>
        <taxon>Pseudomonadales</taxon>
        <taxon>Marinobacteraceae</taxon>
        <taxon>Marinobacter</taxon>
    </lineage>
</organism>
<dbReference type="Gene3D" id="1.25.40.10">
    <property type="entry name" value="Tetratricopeptide repeat domain"/>
    <property type="match status" value="1"/>
</dbReference>